<dbReference type="EMBL" id="JAATTO010000043">
    <property type="protein sequence ID" value="MBC9981885.1"/>
    <property type="molecule type" value="Genomic_DNA"/>
</dbReference>
<dbReference type="InterPro" id="IPR012675">
    <property type="entry name" value="Beta-grasp_dom_sf"/>
</dbReference>
<dbReference type="InterPro" id="IPR001041">
    <property type="entry name" value="2Fe-2S_ferredoxin-type"/>
</dbReference>
<evidence type="ECO:0000313" key="5">
    <source>
        <dbReference type="Proteomes" id="UP000639516"/>
    </source>
</evidence>
<dbReference type="RefSeq" id="WP_188104783.1">
    <property type="nucleotide sequence ID" value="NZ_JAANIH010000042.1"/>
</dbReference>
<gene>
    <name evidence="4" type="ORF">HA482_27105</name>
</gene>
<dbReference type="InterPro" id="IPR006058">
    <property type="entry name" value="2Fe2S_fd_BS"/>
</dbReference>
<accession>A0ABR7UE34</accession>
<evidence type="ECO:0000259" key="3">
    <source>
        <dbReference type="PROSITE" id="PS51384"/>
    </source>
</evidence>
<dbReference type="InterPro" id="IPR012349">
    <property type="entry name" value="Split_barrel_FMN-bd"/>
</dbReference>
<dbReference type="PANTHER" id="PTHR42815">
    <property type="entry name" value="FAD-BINDING, PUTATIVE (AFU_ORTHOLOGUE AFUA_6G07600)-RELATED"/>
    <property type="match status" value="1"/>
</dbReference>
<dbReference type="Pfam" id="PF00970">
    <property type="entry name" value="FAD_binding_6"/>
    <property type="match status" value="1"/>
</dbReference>
<comment type="caution">
    <text evidence="4">The sequence shown here is derived from an EMBL/GenBank/DDBJ whole genome shotgun (WGS) entry which is preliminary data.</text>
</comment>
<dbReference type="Gene3D" id="3.40.50.80">
    <property type="entry name" value="Nucleotide-binding domain of ferredoxin-NADP reductase (FNR) module"/>
    <property type="match status" value="1"/>
</dbReference>
<dbReference type="InterPro" id="IPR001433">
    <property type="entry name" value="OxRdtase_FAD/NAD-bd"/>
</dbReference>
<feature type="domain" description="FAD-binding FR-type" evidence="3">
    <location>
        <begin position="344"/>
        <end position="447"/>
    </location>
</feature>
<dbReference type="SUPFAM" id="SSF52343">
    <property type="entry name" value="Ferredoxin reductase-like, C-terminal NADP-linked domain"/>
    <property type="match status" value="1"/>
</dbReference>
<dbReference type="PANTHER" id="PTHR42815:SF2">
    <property type="entry name" value="FAD-BINDING, PUTATIVE (AFU_ORTHOLOGUE AFUA_6G07600)-RELATED"/>
    <property type="match status" value="1"/>
</dbReference>
<proteinExistence type="predicted"/>
<reference evidence="4 5" key="1">
    <citation type="journal article" date="2020" name="Arch. Microbiol.">
        <title>Bradyrhizobium campsiandrae sp. nov., a nitrogen-fixing bacterial strain isolated from a native leguminous tree from the Amazon adapted to flooded conditions.</title>
        <authorList>
            <person name="Cabral Michel D."/>
            <person name="Martins da Costa E."/>
            <person name="Azarias Guimaraes A."/>
            <person name="Soares de Carvalho T."/>
            <person name="Santos de Castro Caputo P."/>
            <person name="Willems A."/>
            <person name="de Souza Moreira F.M."/>
        </authorList>
    </citation>
    <scope>NUCLEOTIDE SEQUENCE [LARGE SCALE GENOMIC DNA]</scope>
    <source>
        <strain evidence="5">INPA 384B</strain>
    </source>
</reference>
<feature type="region of interest" description="Disordered" evidence="1">
    <location>
        <begin position="1"/>
        <end position="21"/>
    </location>
</feature>
<dbReference type="InterPro" id="IPR039261">
    <property type="entry name" value="FNR_nucleotide-bd"/>
</dbReference>
<feature type="domain" description="2Fe-2S ferredoxin-type" evidence="2">
    <location>
        <begin position="608"/>
        <end position="699"/>
    </location>
</feature>
<evidence type="ECO:0000259" key="2">
    <source>
        <dbReference type="PROSITE" id="PS51085"/>
    </source>
</evidence>
<dbReference type="PROSITE" id="PS00197">
    <property type="entry name" value="2FE2S_FER_1"/>
    <property type="match status" value="1"/>
</dbReference>
<dbReference type="CDD" id="cd06184">
    <property type="entry name" value="flavohem_like_fad_nad_binding"/>
    <property type="match status" value="1"/>
</dbReference>
<dbReference type="PROSITE" id="PS51085">
    <property type="entry name" value="2FE2S_FER_2"/>
    <property type="match status" value="1"/>
</dbReference>
<organism evidence="4 5">
    <name type="scientific">Bradyrhizobium campsiandrae</name>
    <dbReference type="NCBI Taxonomy" id="1729892"/>
    <lineage>
        <taxon>Bacteria</taxon>
        <taxon>Pseudomonadati</taxon>
        <taxon>Pseudomonadota</taxon>
        <taxon>Alphaproteobacteria</taxon>
        <taxon>Hyphomicrobiales</taxon>
        <taxon>Nitrobacteraceae</taxon>
        <taxon>Bradyrhizobium</taxon>
    </lineage>
</organism>
<dbReference type="SUPFAM" id="SSF50475">
    <property type="entry name" value="FMN-binding split barrel"/>
    <property type="match status" value="1"/>
</dbReference>
<dbReference type="Pfam" id="PF00111">
    <property type="entry name" value="Fer2"/>
    <property type="match status" value="1"/>
</dbReference>
<evidence type="ECO:0000313" key="4">
    <source>
        <dbReference type="EMBL" id="MBC9981885.1"/>
    </source>
</evidence>
<dbReference type="InterPro" id="IPR017927">
    <property type="entry name" value="FAD-bd_FR_type"/>
</dbReference>
<dbReference type="Gene3D" id="3.10.20.30">
    <property type="match status" value="1"/>
</dbReference>
<dbReference type="InterPro" id="IPR036010">
    <property type="entry name" value="2Fe-2S_ferredoxin-like_sf"/>
</dbReference>
<dbReference type="Gene3D" id="2.30.110.10">
    <property type="entry name" value="Electron Transport, Fmn-binding Protein, Chain A"/>
    <property type="match status" value="1"/>
</dbReference>
<dbReference type="Proteomes" id="UP000639516">
    <property type="component" value="Unassembled WGS sequence"/>
</dbReference>
<dbReference type="SUPFAM" id="SSF54292">
    <property type="entry name" value="2Fe-2S ferredoxin-like"/>
    <property type="match status" value="1"/>
</dbReference>
<dbReference type="InterPro" id="IPR017938">
    <property type="entry name" value="Riboflavin_synthase-like_b-brl"/>
</dbReference>
<sequence length="699" mass="76550">MADVVDRPQAAPAEKSRPVDTPSIWHAGEMALQETVGVRRAMERQGAQVIRDHLIDQHRLFFPLLPSIIIGAVDENGDVWSTMREGPAGFLSVADYKTLEIAAAVDVSDPAEAGLSDGCSVGLLGIQLGTRRRNRLNGVVRDRGANGFSVGVRESYGNCPQYIQLRNYSFEPAPASRPSRQESAELSDVHRAMIAAADTFFVASYVDRDGSRHVDVSHRGGKPGFVRVNKDGSLTIPDFAGNLYFNTLGNILVSGRAGLCFPDFESGSLLQITGKAEVLLDSPEIALFQGAERLWRVYPERVIYRAGALALRWTKVEGGESPNSLMTGSWDEVRDQQAASKEASSWRRFRVARRVRESTTVSSFFLEPADGEVLLRHKAGQYLPIRVHIGDQDAPAIRNYTISAAPSDGCYRISVKREGAISSFLHDRCDVGTIIEARAPEGSFGLRPAGKRPSVLVAAGIGITPMIAMLRHRLFERQRTRSAKQTWLFYSSRSVSEQPFDRELHAIATNSTDWLRVVRLLSNTQGAMAARDYELGGRLTAEVIKDALPSLNCDFYLCGPPGFMQDMYDGLRAFGVSDDQLFAEAFGPAAFRRHGTEALPPLPSASTKPVSVVFSKSGTEAVWEPESGTLLELAERAGLTPDFSCRSGSCGTCRAMVSQGEVTYENRPGYETRDQEALLCCAFPAERPAGDRRPLVIEL</sequence>
<dbReference type="PRINTS" id="PR00410">
    <property type="entry name" value="PHEHYDRXLASE"/>
</dbReference>
<evidence type="ECO:0000256" key="1">
    <source>
        <dbReference type="SAM" id="MobiDB-lite"/>
    </source>
</evidence>
<name>A0ABR7UE34_9BRAD</name>
<dbReference type="PROSITE" id="PS51384">
    <property type="entry name" value="FAD_FR"/>
    <property type="match status" value="1"/>
</dbReference>
<dbReference type="InterPro" id="IPR008333">
    <property type="entry name" value="Cbr1-like_FAD-bd_dom"/>
</dbReference>
<dbReference type="CDD" id="cd00207">
    <property type="entry name" value="fer2"/>
    <property type="match status" value="1"/>
</dbReference>
<dbReference type="Gene3D" id="2.40.30.10">
    <property type="entry name" value="Translation factors"/>
    <property type="match status" value="1"/>
</dbReference>
<protein>
    <submittedName>
        <fullName evidence="4">Pyridoxamine 5'-phosphate oxidase family protein</fullName>
    </submittedName>
</protein>
<dbReference type="Pfam" id="PF00175">
    <property type="entry name" value="NAD_binding_1"/>
    <property type="match status" value="1"/>
</dbReference>
<keyword evidence="5" id="KW-1185">Reference proteome</keyword>
<dbReference type="SUPFAM" id="SSF63380">
    <property type="entry name" value="Riboflavin synthase domain-like"/>
    <property type="match status" value="1"/>
</dbReference>